<dbReference type="Proteomes" id="UP000215914">
    <property type="component" value="Chromosome 13"/>
</dbReference>
<reference evidence="2" key="2">
    <citation type="submission" date="2017-02" db="EMBL/GenBank/DDBJ databases">
        <title>Sunflower complete genome.</title>
        <authorList>
            <person name="Langlade N."/>
            <person name="Munos S."/>
        </authorList>
    </citation>
    <scope>NUCLEOTIDE SEQUENCE [LARGE SCALE GENOMIC DNA]</scope>
    <source>
        <tissue evidence="2">Leaves</tissue>
    </source>
</reference>
<dbReference type="EMBL" id="MNCJ02000328">
    <property type="protein sequence ID" value="KAF5775546.1"/>
    <property type="molecule type" value="Genomic_DNA"/>
</dbReference>
<accession>A0A251SY08</accession>
<evidence type="ECO:0000313" key="3">
    <source>
        <dbReference type="Proteomes" id="UP000215914"/>
    </source>
</evidence>
<evidence type="ECO:0000313" key="2">
    <source>
        <dbReference type="EMBL" id="OTG03342.1"/>
    </source>
</evidence>
<dbReference type="AlphaFoldDB" id="A0A251SY08"/>
<organism evidence="2 3">
    <name type="scientific">Helianthus annuus</name>
    <name type="common">Common sunflower</name>
    <dbReference type="NCBI Taxonomy" id="4232"/>
    <lineage>
        <taxon>Eukaryota</taxon>
        <taxon>Viridiplantae</taxon>
        <taxon>Streptophyta</taxon>
        <taxon>Embryophyta</taxon>
        <taxon>Tracheophyta</taxon>
        <taxon>Spermatophyta</taxon>
        <taxon>Magnoliopsida</taxon>
        <taxon>eudicotyledons</taxon>
        <taxon>Gunneridae</taxon>
        <taxon>Pentapetalae</taxon>
        <taxon>asterids</taxon>
        <taxon>campanulids</taxon>
        <taxon>Asterales</taxon>
        <taxon>Asteraceae</taxon>
        <taxon>Asteroideae</taxon>
        <taxon>Heliantheae alliance</taxon>
        <taxon>Heliantheae</taxon>
        <taxon>Helianthus</taxon>
    </lineage>
</organism>
<reference evidence="1 3" key="1">
    <citation type="journal article" date="2017" name="Nature">
        <title>The sunflower genome provides insights into oil metabolism, flowering and Asterid evolution.</title>
        <authorList>
            <person name="Badouin H."/>
            <person name="Gouzy J."/>
            <person name="Grassa C.J."/>
            <person name="Murat F."/>
            <person name="Staton S.E."/>
            <person name="Cottret L."/>
            <person name="Lelandais-Briere C."/>
            <person name="Owens G.L."/>
            <person name="Carrere S."/>
            <person name="Mayjonade B."/>
            <person name="Legrand L."/>
            <person name="Gill N."/>
            <person name="Kane N.C."/>
            <person name="Bowers J.E."/>
            <person name="Hubner S."/>
            <person name="Bellec A."/>
            <person name="Berard A."/>
            <person name="Berges H."/>
            <person name="Blanchet N."/>
            <person name="Boniface M.C."/>
            <person name="Brunel D."/>
            <person name="Catrice O."/>
            <person name="Chaidir N."/>
            <person name="Claudel C."/>
            <person name="Donnadieu C."/>
            <person name="Faraut T."/>
            <person name="Fievet G."/>
            <person name="Helmstetter N."/>
            <person name="King M."/>
            <person name="Knapp S.J."/>
            <person name="Lai Z."/>
            <person name="Le Paslier M.C."/>
            <person name="Lippi Y."/>
            <person name="Lorenzon L."/>
            <person name="Mandel J.R."/>
            <person name="Marage G."/>
            <person name="Marchand G."/>
            <person name="Marquand E."/>
            <person name="Bret-Mestries E."/>
            <person name="Morien E."/>
            <person name="Nambeesan S."/>
            <person name="Nguyen T."/>
            <person name="Pegot-Espagnet P."/>
            <person name="Pouilly N."/>
            <person name="Raftis F."/>
            <person name="Sallet E."/>
            <person name="Schiex T."/>
            <person name="Thomas J."/>
            <person name="Vandecasteele C."/>
            <person name="Vares D."/>
            <person name="Vear F."/>
            <person name="Vautrin S."/>
            <person name="Crespi M."/>
            <person name="Mangin B."/>
            <person name="Burke J.M."/>
            <person name="Salse J."/>
            <person name="Munos S."/>
            <person name="Vincourt P."/>
            <person name="Rieseberg L.H."/>
            <person name="Langlade N.B."/>
        </authorList>
    </citation>
    <scope>NUCLEOTIDE SEQUENCE [LARGE SCALE GENOMIC DNA]</scope>
    <source>
        <strain evidence="3">cv. SF193</strain>
        <tissue evidence="1">Leaves</tissue>
    </source>
</reference>
<dbReference type="Gramene" id="mRNA:HanXRQr2_Chr13g0613251">
    <property type="protein sequence ID" value="CDS:HanXRQr2_Chr13g0613251.1"/>
    <property type="gene ID" value="HanXRQr2_Chr13g0613251"/>
</dbReference>
<dbReference type="EMBL" id="CM007902">
    <property type="protein sequence ID" value="OTG03342.1"/>
    <property type="molecule type" value="Genomic_DNA"/>
</dbReference>
<keyword evidence="3" id="KW-1185">Reference proteome</keyword>
<name>A0A251SY08_HELAN</name>
<reference evidence="1" key="3">
    <citation type="submission" date="2020-06" db="EMBL/GenBank/DDBJ databases">
        <title>Helianthus annuus Genome sequencing and assembly Release 2.</title>
        <authorList>
            <person name="Gouzy J."/>
            <person name="Langlade N."/>
            <person name="Munos S."/>
        </authorList>
    </citation>
    <scope>NUCLEOTIDE SEQUENCE</scope>
    <source>
        <tissue evidence="1">Leaves</tissue>
    </source>
</reference>
<protein>
    <submittedName>
        <fullName evidence="2">Uncharacterized protein</fullName>
    </submittedName>
</protein>
<evidence type="ECO:0000313" key="1">
    <source>
        <dbReference type="EMBL" id="KAF5775546.1"/>
    </source>
</evidence>
<dbReference type="InParanoid" id="A0A251SY08"/>
<proteinExistence type="predicted"/>
<sequence length="70" mass="7943">MKLGNTVIERVRAKRERERGRRVSRGKEVRQGFWLATAEERKSGKVFGWRPAVVAARVSSRFSQVAAGTK</sequence>
<gene>
    <name evidence="2" type="ORF">HannXRQ_Chr13g0423021</name>
    <name evidence="1" type="ORF">HanXRQr2_Chr13g0613251</name>
</gene>